<dbReference type="Pfam" id="PF13297">
    <property type="entry name" value="SDE2_2C"/>
    <property type="match status" value="1"/>
</dbReference>
<proteinExistence type="predicted"/>
<evidence type="ECO:0000256" key="2">
    <source>
        <dbReference type="ARBA" id="ARBA00022664"/>
    </source>
</evidence>
<dbReference type="Proteomes" id="UP001055712">
    <property type="component" value="Unassembled WGS sequence"/>
</dbReference>
<keyword evidence="2" id="KW-0507">mRNA processing</keyword>
<evidence type="ECO:0000256" key="3">
    <source>
        <dbReference type="ARBA" id="ARBA00023187"/>
    </source>
</evidence>
<evidence type="ECO:0000256" key="4">
    <source>
        <dbReference type="ARBA" id="ARBA00023242"/>
    </source>
</evidence>
<reference evidence="9" key="2">
    <citation type="submission" date="2020-11" db="EMBL/GenBank/DDBJ databases">
        <authorList>
            <person name="Cecchin M."/>
            <person name="Marcolungo L."/>
            <person name="Rossato M."/>
            <person name="Girolomoni L."/>
            <person name="Cosentino E."/>
            <person name="Cuine S."/>
            <person name="Li-Beisson Y."/>
            <person name="Delledonne M."/>
            <person name="Ballottari M."/>
        </authorList>
    </citation>
    <scope>NUCLEOTIDE SEQUENCE</scope>
    <source>
        <strain evidence="9">211/11P</strain>
        <tissue evidence="9">Whole cell</tissue>
    </source>
</reference>
<reference evidence="9" key="1">
    <citation type="journal article" date="2019" name="Plant J.">
        <title>Chlorella vulgaris genome assembly and annotation reveals the molecular basis for metabolic acclimation to high light conditions.</title>
        <authorList>
            <person name="Cecchin M."/>
            <person name="Marcolungo L."/>
            <person name="Rossato M."/>
            <person name="Girolomoni L."/>
            <person name="Cosentino E."/>
            <person name="Cuine S."/>
            <person name="Li-Beisson Y."/>
            <person name="Delledonne M."/>
            <person name="Ballottari M."/>
        </authorList>
    </citation>
    <scope>NUCLEOTIDE SEQUENCE</scope>
    <source>
        <strain evidence="9">211/11P</strain>
    </source>
</reference>
<dbReference type="InterPro" id="IPR051421">
    <property type="entry name" value="RNA_Proc_DNA_Dmg_Regulator"/>
</dbReference>
<organism evidence="9 10">
    <name type="scientific">Chlorella vulgaris</name>
    <name type="common">Green alga</name>
    <dbReference type="NCBI Taxonomy" id="3077"/>
    <lineage>
        <taxon>Eukaryota</taxon>
        <taxon>Viridiplantae</taxon>
        <taxon>Chlorophyta</taxon>
        <taxon>core chlorophytes</taxon>
        <taxon>Trebouxiophyceae</taxon>
        <taxon>Chlorellales</taxon>
        <taxon>Chlorellaceae</taxon>
        <taxon>Chlorella clade</taxon>
        <taxon>Chlorella</taxon>
    </lineage>
</organism>
<dbReference type="GO" id="GO:0000398">
    <property type="term" value="P:mRNA splicing, via spliceosome"/>
    <property type="evidence" value="ECO:0007669"/>
    <property type="project" value="InterPro"/>
</dbReference>
<evidence type="ECO:0000259" key="6">
    <source>
        <dbReference type="Pfam" id="PF12108"/>
    </source>
</evidence>
<dbReference type="PANTHER" id="PTHR12786:SF2">
    <property type="entry name" value="SPLICING FACTOR 3A SUBUNIT 3"/>
    <property type="match status" value="1"/>
</dbReference>
<dbReference type="Pfam" id="PF11931">
    <property type="entry name" value="SF3a60_Prp9_C"/>
    <property type="match status" value="1"/>
</dbReference>
<dbReference type="OrthoDB" id="2160351at2759"/>
<dbReference type="PANTHER" id="PTHR12786">
    <property type="entry name" value="SPLICING FACTOR SF3A-RELATED"/>
    <property type="match status" value="1"/>
</dbReference>
<keyword evidence="3" id="KW-0508">mRNA splicing</keyword>
<accession>A0A9D4TRX4</accession>
<keyword evidence="10" id="KW-1185">Reference proteome</keyword>
<dbReference type="GO" id="GO:0003723">
    <property type="term" value="F:RNA binding"/>
    <property type="evidence" value="ECO:0007669"/>
    <property type="project" value="InterPro"/>
</dbReference>
<name>A0A9D4TRX4_CHLVU</name>
<feature type="domain" description="Splicing factor SF3a60 binding" evidence="6">
    <location>
        <begin position="82"/>
        <end position="105"/>
    </location>
</feature>
<comment type="caution">
    <text evidence="9">The sequence shown here is derived from an EMBL/GenBank/DDBJ whole genome shotgun (WGS) entry which is preliminary data.</text>
</comment>
<feature type="domain" description="SF3A3" evidence="8">
    <location>
        <begin position="126"/>
        <end position="174"/>
    </location>
</feature>
<dbReference type="AlphaFoldDB" id="A0A9D4TRX4"/>
<dbReference type="InterPro" id="IPR024598">
    <property type="entry name" value="SF3a60/Prp9_C"/>
</dbReference>
<evidence type="ECO:0000259" key="5">
    <source>
        <dbReference type="Pfam" id="PF11931"/>
    </source>
</evidence>
<dbReference type="InterPro" id="IPR031774">
    <property type="entry name" value="SF3A3_dom"/>
</dbReference>
<evidence type="ECO:0000313" key="10">
    <source>
        <dbReference type="Proteomes" id="UP001055712"/>
    </source>
</evidence>
<dbReference type="Pfam" id="PF16837">
    <property type="entry name" value="SF3A3"/>
    <property type="match status" value="1"/>
</dbReference>
<protein>
    <recommendedName>
        <fullName evidence="11">Splicing factor 3A subunit 3</fullName>
    </recommendedName>
</protein>
<evidence type="ECO:0000259" key="8">
    <source>
        <dbReference type="Pfam" id="PF16837"/>
    </source>
</evidence>
<evidence type="ECO:0008006" key="11">
    <source>
        <dbReference type="Google" id="ProtNLM"/>
    </source>
</evidence>
<gene>
    <name evidence="9" type="ORF">D9Q98_010442</name>
</gene>
<evidence type="ECO:0000313" key="9">
    <source>
        <dbReference type="EMBL" id="KAI3432859.1"/>
    </source>
</evidence>
<sequence>MASTLLEETRQAHDDVERLERLIVKDFATQPAASHKDKLLQSHRVRGMLDSVQDRSLKLISIYQDEDGARKEEIAQLRLGASDNVFSNFYDRLKEVRDYHRKFPNDDLTEAETDEALLQEQPMVPFSGEEGLGRFLDLHEAFQTFTNSKFGKQLDYYTYVAGVADFAALPRAQRLTKSYRDYLTALLAYLESFYERTQPLAQLAKHYEKLEKEFAEQWQAGSVVGWEDRGEGQQADSSAAPGMLDLDAFDSADELENLGAERLKEALQALGLKCGGTLRQRAERLMLAKGKQLEELDKSLFAKGAAPAAVQSVATRERQSAAARAVALLEAKASKLCSMLSSVLEDTKGRIEKKQAQTYEELVAEQQEADEEAAVPEDSDEEDEFVYNPLKLPLGWDGKPIPYWLYKLHGLNLEFKCEICGGASYFGRRAFERHFNEAKHVSGMAALGIQNGKAYFEITQIADALALHRTLQEKRGAAASADGTVAAEEEIEDGDGNIYSRKLFEELQRQGLVK</sequence>
<dbReference type="InterPro" id="IPR025086">
    <property type="entry name" value="SDE2/SF3A3_SAP"/>
</dbReference>
<dbReference type="Pfam" id="PF12108">
    <property type="entry name" value="SF3a60_bindingd"/>
    <property type="match status" value="1"/>
</dbReference>
<feature type="domain" description="Splicing factor SF3a60 /Prp9 subunit C-terminal" evidence="5">
    <location>
        <begin position="391"/>
        <end position="513"/>
    </location>
</feature>
<dbReference type="GO" id="GO:0005681">
    <property type="term" value="C:spliceosomal complex"/>
    <property type="evidence" value="ECO:0007669"/>
    <property type="project" value="InterPro"/>
</dbReference>
<keyword evidence="4" id="KW-0539">Nucleus</keyword>
<dbReference type="EMBL" id="SIDB01000005">
    <property type="protein sequence ID" value="KAI3432859.1"/>
    <property type="molecule type" value="Genomic_DNA"/>
</dbReference>
<evidence type="ECO:0000256" key="1">
    <source>
        <dbReference type="ARBA" id="ARBA00004123"/>
    </source>
</evidence>
<dbReference type="InterPro" id="IPR021966">
    <property type="entry name" value="SF3a60_bindingd"/>
</dbReference>
<comment type="subcellular location">
    <subcellularLocation>
        <location evidence="1">Nucleus</location>
    </subcellularLocation>
</comment>
<feature type="domain" description="SDE2/SF3A3 SAP" evidence="7">
    <location>
        <begin position="222"/>
        <end position="303"/>
    </location>
</feature>
<evidence type="ECO:0000259" key="7">
    <source>
        <dbReference type="Pfam" id="PF13297"/>
    </source>
</evidence>